<evidence type="ECO:0000313" key="1">
    <source>
        <dbReference type="EMBL" id="QIW94789.1"/>
    </source>
</evidence>
<organism evidence="1 2">
    <name type="scientific">Peltaster fructicola</name>
    <dbReference type="NCBI Taxonomy" id="286661"/>
    <lineage>
        <taxon>Eukaryota</taxon>
        <taxon>Fungi</taxon>
        <taxon>Dikarya</taxon>
        <taxon>Ascomycota</taxon>
        <taxon>Pezizomycotina</taxon>
        <taxon>Dothideomycetes</taxon>
        <taxon>Dothideomycetes incertae sedis</taxon>
        <taxon>Peltaster</taxon>
    </lineage>
</organism>
<name>A0A6H0XJU4_9PEZI</name>
<proteinExistence type="predicted"/>
<gene>
    <name evidence="1" type="ORF">AMS68_000307</name>
</gene>
<dbReference type="Proteomes" id="UP000503462">
    <property type="component" value="Chromosome 1"/>
</dbReference>
<evidence type="ECO:0000313" key="2">
    <source>
        <dbReference type="Proteomes" id="UP000503462"/>
    </source>
</evidence>
<dbReference type="EMBL" id="CP051139">
    <property type="protein sequence ID" value="QIW94789.1"/>
    <property type="molecule type" value="Genomic_DNA"/>
</dbReference>
<protein>
    <submittedName>
        <fullName evidence="1">Uncharacterized protein</fullName>
    </submittedName>
</protein>
<sequence>MDTPPAYHEAVKGRPAIQIVEKAEAQSNKSSKMSTLKSILSGKVQRHNQYASLERSLDSTLYESKSSRK</sequence>
<accession>A0A6H0XJU4</accession>
<keyword evidence="2" id="KW-1185">Reference proteome</keyword>
<reference evidence="1 2" key="1">
    <citation type="journal article" date="2016" name="Sci. Rep.">
        <title>Peltaster fructicola genome reveals evolution from an invasive phytopathogen to an ectophytic parasite.</title>
        <authorList>
            <person name="Xu C."/>
            <person name="Chen H."/>
            <person name="Gleason M.L."/>
            <person name="Xu J.R."/>
            <person name="Liu H."/>
            <person name="Zhang R."/>
            <person name="Sun G."/>
        </authorList>
    </citation>
    <scope>NUCLEOTIDE SEQUENCE [LARGE SCALE GENOMIC DNA]</scope>
    <source>
        <strain evidence="1 2">LNHT1506</strain>
    </source>
</reference>
<dbReference type="AlphaFoldDB" id="A0A6H0XJU4"/>